<accession>A0ABV4FKS4</accession>
<gene>
    <name evidence="5" type="ORF">ABIG07_001117</name>
</gene>
<dbReference type="InterPro" id="IPR000700">
    <property type="entry name" value="PAS-assoc_C"/>
</dbReference>
<reference evidence="5 6" key="1">
    <citation type="submission" date="2024-07" db="EMBL/GenBank/DDBJ databases">
        <title>Genomic Encyclopedia of Type Strains, Phase V (KMG-V): Genome sequencing to study the core and pangenomes of soil and plant-associated prokaryotes.</title>
        <authorList>
            <person name="Whitman W."/>
        </authorList>
    </citation>
    <scope>NUCLEOTIDE SEQUENCE [LARGE SCALE GENOMIC DNA]</scope>
    <source>
        <strain evidence="5 6">USDA 152</strain>
    </source>
</reference>
<dbReference type="PRINTS" id="PR00260">
    <property type="entry name" value="CHEMTRNSDUCR"/>
</dbReference>
<dbReference type="Pfam" id="PF08447">
    <property type="entry name" value="PAS_3"/>
    <property type="match status" value="3"/>
</dbReference>
<keyword evidence="1" id="KW-0807">Transducer</keyword>
<evidence type="ECO:0000256" key="1">
    <source>
        <dbReference type="PROSITE-ProRule" id="PRU00284"/>
    </source>
</evidence>
<feature type="domain" description="PAS" evidence="3">
    <location>
        <begin position="293"/>
        <end position="349"/>
    </location>
</feature>
<dbReference type="SUPFAM" id="SSF55785">
    <property type="entry name" value="PYP-like sensor domain (PAS domain)"/>
    <property type="match status" value="3"/>
</dbReference>
<dbReference type="InterPro" id="IPR013655">
    <property type="entry name" value="PAS_fold_3"/>
</dbReference>
<dbReference type="Proteomes" id="UP001565369">
    <property type="component" value="Unassembled WGS sequence"/>
</dbReference>
<feature type="domain" description="PAC" evidence="4">
    <location>
        <begin position="230"/>
        <end position="282"/>
    </location>
</feature>
<organism evidence="5 6">
    <name type="scientific">Bradyrhizobium ottawaense</name>
    <dbReference type="NCBI Taxonomy" id="931866"/>
    <lineage>
        <taxon>Bacteria</taxon>
        <taxon>Pseudomonadati</taxon>
        <taxon>Pseudomonadota</taxon>
        <taxon>Alphaproteobacteria</taxon>
        <taxon>Hyphomicrobiales</taxon>
        <taxon>Nitrobacteraceae</taxon>
        <taxon>Bradyrhizobium</taxon>
    </lineage>
</organism>
<dbReference type="InterPro" id="IPR035965">
    <property type="entry name" value="PAS-like_dom_sf"/>
</dbReference>
<dbReference type="InterPro" id="IPR050903">
    <property type="entry name" value="Bact_Chemotaxis_MeTrfase"/>
</dbReference>
<dbReference type="SMART" id="SM00086">
    <property type="entry name" value="PAC"/>
    <property type="match status" value="3"/>
</dbReference>
<dbReference type="CDD" id="cd00130">
    <property type="entry name" value="PAS"/>
    <property type="match status" value="3"/>
</dbReference>
<dbReference type="Pfam" id="PF00015">
    <property type="entry name" value="MCPsignal"/>
    <property type="match status" value="1"/>
</dbReference>
<dbReference type="PANTHER" id="PTHR24422">
    <property type="entry name" value="CHEMOTAXIS PROTEIN METHYLTRANSFERASE"/>
    <property type="match status" value="1"/>
</dbReference>
<sequence>MQLFSSGETVWRSYRIASEHCGAYVFNFLSKKVRHAIAEVEALDRSQAVIEFGLDGTILDANENLLKMSGYTLAEIKGKHHSIFVSPAERESARYRDFWASLNRGEFQTTQYRRYGKDGKELWIHASYAPLLDETGKVTSFIKFATDITAYKMRTMEDAGKLAAISRAQAMIEFNMDGTIVTANENFLKTMGYSLDEIKGKHHSMFVTPQDRAGSAYKDFWARLNRGQFEAAEYKRLGKGAQEIWILATYNPILDEMGRPLKVVKFATDVTAQKMKAADNDGQLAAIQKSQAVIEFNMDGTIRTANENFLKAMGYSLAEIKGQHHSMFVEPNEKNSAAYRQFWEALNRGEYQAAEYKRIAKGGREIWIQASYNPIFDLNGQPYKVVKYATDITAQAIGRKKADNARGMIEAVAAGSEEMSASIREISETMTKSRETSKVATTRVESADLQAQKLTAAAQAMSGIVEMISGITNQINLLALNATIESARAGEAGRGFAVVASEVKNLASQAKQATDTITSEIDALNTISGDVASSLTAIKAAIAGVNEFIASTAAAVEEQSIVTADMSANMQRASAELA</sequence>
<dbReference type="InterPro" id="IPR004090">
    <property type="entry name" value="Chemotax_Me-accpt_rcpt"/>
</dbReference>
<feature type="domain" description="PAS" evidence="3">
    <location>
        <begin position="171"/>
        <end position="212"/>
    </location>
</feature>
<dbReference type="PROSITE" id="PS50113">
    <property type="entry name" value="PAC"/>
    <property type="match status" value="3"/>
</dbReference>
<evidence type="ECO:0000259" key="2">
    <source>
        <dbReference type="PROSITE" id="PS50111"/>
    </source>
</evidence>
<dbReference type="SMART" id="SM00283">
    <property type="entry name" value="MA"/>
    <property type="match status" value="1"/>
</dbReference>
<feature type="domain" description="Methyl-accepting transducer" evidence="2">
    <location>
        <begin position="409"/>
        <end position="578"/>
    </location>
</feature>
<dbReference type="InterPro" id="IPR004089">
    <property type="entry name" value="MCPsignal_dom"/>
</dbReference>
<evidence type="ECO:0000313" key="5">
    <source>
        <dbReference type="EMBL" id="MEY9452169.1"/>
    </source>
</evidence>
<dbReference type="InterPro" id="IPR001610">
    <property type="entry name" value="PAC"/>
</dbReference>
<proteinExistence type="predicted"/>
<evidence type="ECO:0000259" key="3">
    <source>
        <dbReference type="PROSITE" id="PS50112"/>
    </source>
</evidence>
<evidence type="ECO:0000313" key="6">
    <source>
        <dbReference type="Proteomes" id="UP001565369"/>
    </source>
</evidence>
<keyword evidence="6" id="KW-1185">Reference proteome</keyword>
<dbReference type="Gene3D" id="3.30.450.20">
    <property type="entry name" value="PAS domain"/>
    <property type="match status" value="3"/>
</dbReference>
<dbReference type="PROSITE" id="PS50111">
    <property type="entry name" value="CHEMOTAXIS_TRANSDUC_2"/>
    <property type="match status" value="1"/>
</dbReference>
<feature type="domain" description="PAC" evidence="4">
    <location>
        <begin position="352"/>
        <end position="404"/>
    </location>
</feature>
<dbReference type="PROSITE" id="PS50112">
    <property type="entry name" value="PAS"/>
    <property type="match status" value="3"/>
</dbReference>
<feature type="domain" description="PAS" evidence="3">
    <location>
        <begin position="55"/>
        <end position="105"/>
    </location>
</feature>
<comment type="caution">
    <text evidence="5">The sequence shown here is derived from an EMBL/GenBank/DDBJ whole genome shotgun (WGS) entry which is preliminary data.</text>
</comment>
<dbReference type="Gene3D" id="1.10.287.950">
    <property type="entry name" value="Methyl-accepting chemotaxis protein"/>
    <property type="match status" value="1"/>
</dbReference>
<name>A0ABV4FKS4_9BRAD</name>
<dbReference type="EMBL" id="JBGBZJ010000003">
    <property type="protein sequence ID" value="MEY9452169.1"/>
    <property type="molecule type" value="Genomic_DNA"/>
</dbReference>
<feature type="domain" description="PAC" evidence="4">
    <location>
        <begin position="108"/>
        <end position="160"/>
    </location>
</feature>
<dbReference type="PANTHER" id="PTHR24422:SF10">
    <property type="entry name" value="CHEMOTAXIS PROTEIN METHYLTRANSFERASE 2"/>
    <property type="match status" value="1"/>
</dbReference>
<dbReference type="SUPFAM" id="SSF58104">
    <property type="entry name" value="Methyl-accepting chemotaxis protein (MCP) signaling domain"/>
    <property type="match status" value="1"/>
</dbReference>
<dbReference type="InterPro" id="IPR000014">
    <property type="entry name" value="PAS"/>
</dbReference>
<dbReference type="SMART" id="SM00091">
    <property type="entry name" value="PAS"/>
    <property type="match status" value="3"/>
</dbReference>
<protein>
    <submittedName>
        <fullName evidence="5">Methyl-accepting chemotaxis protein</fullName>
    </submittedName>
</protein>
<evidence type="ECO:0000259" key="4">
    <source>
        <dbReference type="PROSITE" id="PS50113"/>
    </source>
</evidence>
<dbReference type="NCBIfam" id="TIGR00229">
    <property type="entry name" value="sensory_box"/>
    <property type="match status" value="3"/>
</dbReference>